<protein>
    <submittedName>
        <fullName evidence="2">Leucine rich repeat-containing protein</fullName>
    </submittedName>
</protein>
<organism evidence="2 3">
    <name type="scientific">Eubacterium uniforme</name>
    <dbReference type="NCBI Taxonomy" id="39495"/>
    <lineage>
        <taxon>Bacteria</taxon>
        <taxon>Bacillati</taxon>
        <taxon>Bacillota</taxon>
        <taxon>Clostridia</taxon>
        <taxon>Eubacteriales</taxon>
        <taxon>Eubacteriaceae</taxon>
        <taxon>Eubacterium</taxon>
    </lineage>
</organism>
<dbReference type="AlphaFoldDB" id="A0A1T4VLA5"/>
<evidence type="ECO:0000256" key="1">
    <source>
        <dbReference type="SAM" id="SignalP"/>
    </source>
</evidence>
<gene>
    <name evidence="2" type="ORF">SAMN02745111_01079</name>
</gene>
<dbReference type="Pfam" id="PF13306">
    <property type="entry name" value="LRR_5"/>
    <property type="match status" value="1"/>
</dbReference>
<keyword evidence="3" id="KW-1185">Reference proteome</keyword>
<evidence type="ECO:0000313" key="3">
    <source>
        <dbReference type="Proteomes" id="UP000190814"/>
    </source>
</evidence>
<proteinExistence type="predicted"/>
<keyword evidence="1" id="KW-0732">Signal</keyword>
<accession>A0A1T4VLA5</accession>
<dbReference type="OrthoDB" id="9783944at2"/>
<sequence length="680" mass="76514">MKNNSLKKLLLIVVCAIAVIVASNVWSEFAYAYDVGADTEINKECTTKITTNKDGFKKYDECKVEANYLIRFKPEETGEYDITFSANITSGSSDYSIQYCFMNAESDCLQKFCYFGKNNVIEKMHCVRGKTYYIPILNNDDNSYNVNITFNYLGNNNFKPEILCNNRKTERINMYKGAEYDPKSRTLNLENYEGLGFKFSLDNGGYVFDTKDFSKEDFTIKIIVKGKNKISDKTYEYYTYYSFAGEGLSLKFEGDGELEVLAIDENTYSYEYGCGIKSDKDIIIDGPTIKTDTIYALNNLYVKSGSINLIGRIRAINAYFNGGEVNIDYTSESNYFGYSYSDTKTAGNYTHAMDIDNCNLNGTDFNIVAHNLSAIFATKELNYKAGYIYVKLYHTVYDYSWSGYAGYADVFTGEKIKIDGGALLVEYEKKPDNIQNVTKERFLNKVIYASEECEINKLDIILLGDESFLKLFKDEGMAPENVNDFVVFAKGKDTKKFNVNMKNVKLTKTSSYDVSSFRPKKNDKVLNTSDVITGLKKGSKITDGKLIYKVIKTGTLDGKKVGKVTVVGLKKKSLKKVSIKSVLIYEGVKYKVTAIGKKAFKNGKKLKSIVIGKNVSKISKGAFAGCKKLKSIKIKSKKIKKFAKGTFKGVKNTCVIKVAKAKKKAYTKKIKKAGFKGIIK</sequence>
<dbReference type="RefSeq" id="WP_078765954.1">
    <property type="nucleotide sequence ID" value="NZ_FUXZ01000006.1"/>
</dbReference>
<evidence type="ECO:0000313" key="2">
    <source>
        <dbReference type="EMBL" id="SKA65361.1"/>
    </source>
</evidence>
<dbReference type="Proteomes" id="UP000190814">
    <property type="component" value="Unassembled WGS sequence"/>
</dbReference>
<dbReference type="Gene3D" id="3.40.50.12480">
    <property type="match status" value="1"/>
</dbReference>
<feature type="chain" id="PRO_5012007101" evidence="1">
    <location>
        <begin position="33"/>
        <end position="680"/>
    </location>
</feature>
<reference evidence="2 3" key="1">
    <citation type="submission" date="2017-02" db="EMBL/GenBank/DDBJ databases">
        <authorList>
            <person name="Peterson S.W."/>
        </authorList>
    </citation>
    <scope>NUCLEOTIDE SEQUENCE [LARGE SCALE GENOMIC DNA]</scope>
    <source>
        <strain evidence="2 3">ATCC 35992</strain>
    </source>
</reference>
<dbReference type="STRING" id="39495.SAMN02745111_01079"/>
<name>A0A1T4VLA5_9FIRM</name>
<dbReference type="EMBL" id="FUXZ01000006">
    <property type="protein sequence ID" value="SKA65361.1"/>
    <property type="molecule type" value="Genomic_DNA"/>
</dbReference>
<dbReference type="InterPro" id="IPR026906">
    <property type="entry name" value="LRR_5"/>
</dbReference>
<feature type="signal peptide" evidence="1">
    <location>
        <begin position="1"/>
        <end position="32"/>
    </location>
</feature>